<organism evidence="2 3">
    <name type="scientific">Streptomyces hokutonensis</name>
    <dbReference type="NCBI Taxonomy" id="1306990"/>
    <lineage>
        <taxon>Bacteria</taxon>
        <taxon>Bacillati</taxon>
        <taxon>Actinomycetota</taxon>
        <taxon>Actinomycetes</taxon>
        <taxon>Kitasatosporales</taxon>
        <taxon>Streptomycetaceae</taxon>
        <taxon>Streptomyces</taxon>
    </lineage>
</organism>
<proteinExistence type="predicted"/>
<protein>
    <submittedName>
        <fullName evidence="2">Uncharacterized protein</fullName>
    </submittedName>
</protein>
<dbReference type="Proteomes" id="UP001601303">
    <property type="component" value="Unassembled WGS sequence"/>
</dbReference>
<sequence length="73" mass="8093">MTGVWFPLAATALAAALTWWCCIRPMVRNRACHSAPGPGLKEELHAAREELRRLRGDTTPPTAPTDRPESLNR</sequence>
<reference evidence="2 3" key="1">
    <citation type="submission" date="2024-10" db="EMBL/GenBank/DDBJ databases">
        <title>The Natural Products Discovery Center: Release of the First 8490 Sequenced Strains for Exploring Actinobacteria Biosynthetic Diversity.</title>
        <authorList>
            <person name="Kalkreuter E."/>
            <person name="Kautsar S.A."/>
            <person name="Yang D."/>
            <person name="Bader C.D."/>
            <person name="Teijaro C.N."/>
            <person name="Fluegel L."/>
            <person name="Davis C.M."/>
            <person name="Simpson J.R."/>
            <person name="Lauterbach L."/>
            <person name="Steele A.D."/>
            <person name="Gui C."/>
            <person name="Meng S."/>
            <person name="Li G."/>
            <person name="Viehrig K."/>
            <person name="Ye F."/>
            <person name="Su P."/>
            <person name="Kiefer A.F."/>
            <person name="Nichols A."/>
            <person name="Cepeda A.J."/>
            <person name="Yan W."/>
            <person name="Fan B."/>
            <person name="Jiang Y."/>
            <person name="Adhikari A."/>
            <person name="Zheng C.-J."/>
            <person name="Schuster L."/>
            <person name="Cowan T.M."/>
            <person name="Smanski M.J."/>
            <person name="Chevrette M.G."/>
            <person name="De Carvalho L.P.S."/>
            <person name="Shen B."/>
        </authorList>
    </citation>
    <scope>NUCLEOTIDE SEQUENCE [LARGE SCALE GENOMIC DNA]</scope>
    <source>
        <strain evidence="2 3">NPDC006488</strain>
    </source>
</reference>
<evidence type="ECO:0000313" key="2">
    <source>
        <dbReference type="EMBL" id="MFE9600091.1"/>
    </source>
</evidence>
<feature type="region of interest" description="Disordered" evidence="1">
    <location>
        <begin position="34"/>
        <end position="73"/>
    </location>
</feature>
<accession>A0ABW6M1R6</accession>
<keyword evidence="3" id="KW-1185">Reference proteome</keyword>
<comment type="caution">
    <text evidence="2">The sequence shown here is derived from an EMBL/GenBank/DDBJ whole genome shotgun (WGS) entry which is preliminary data.</text>
</comment>
<dbReference type="EMBL" id="JBIAHM010000005">
    <property type="protein sequence ID" value="MFE9600091.1"/>
    <property type="molecule type" value="Genomic_DNA"/>
</dbReference>
<dbReference type="RefSeq" id="WP_388106407.1">
    <property type="nucleotide sequence ID" value="NZ_JBIAHM010000005.1"/>
</dbReference>
<evidence type="ECO:0000256" key="1">
    <source>
        <dbReference type="SAM" id="MobiDB-lite"/>
    </source>
</evidence>
<name>A0ABW6M1R6_9ACTN</name>
<gene>
    <name evidence="2" type="ORF">ACFYNQ_16160</name>
</gene>
<feature type="compositionally biased region" description="Basic and acidic residues" evidence="1">
    <location>
        <begin position="40"/>
        <end position="56"/>
    </location>
</feature>
<evidence type="ECO:0000313" key="3">
    <source>
        <dbReference type="Proteomes" id="UP001601303"/>
    </source>
</evidence>